<evidence type="ECO:0000313" key="2">
    <source>
        <dbReference type="EMBL" id="KIH57572.1"/>
    </source>
</evidence>
<keyword evidence="3" id="KW-1185">Reference proteome</keyword>
<feature type="domain" description="SCP" evidence="1">
    <location>
        <begin position="4"/>
        <end position="113"/>
    </location>
</feature>
<dbReference type="SMART" id="SM00198">
    <property type="entry name" value="SCP"/>
    <property type="match status" value="1"/>
</dbReference>
<dbReference type="Proteomes" id="UP000054047">
    <property type="component" value="Unassembled WGS sequence"/>
</dbReference>
<name>A0A0C2D635_9BILA</name>
<reference evidence="2 3" key="1">
    <citation type="submission" date="2013-12" db="EMBL/GenBank/DDBJ databases">
        <title>Draft genome of the parsitic nematode Ancylostoma duodenale.</title>
        <authorList>
            <person name="Mitreva M."/>
        </authorList>
    </citation>
    <scope>NUCLEOTIDE SEQUENCE [LARGE SCALE GENOMIC DNA]</scope>
    <source>
        <strain evidence="2 3">Zhejiang</strain>
    </source>
</reference>
<sequence length="140" mass="15495">MTDAMRDEFLDEHNMRRSDVAEGAIPLGPRGYLCPTAARMPKLAMNEWFNGITKKGMNRQMNFTPGIPFKPELPPFTQMVWAATTKVGCVVVRCNNNQAFTVCRYSPRGNIVGQRVYVPGPVCSGCSSNCDRAFGLCNTP</sequence>
<organism evidence="2 3">
    <name type="scientific">Ancylostoma duodenale</name>
    <dbReference type="NCBI Taxonomy" id="51022"/>
    <lineage>
        <taxon>Eukaryota</taxon>
        <taxon>Metazoa</taxon>
        <taxon>Ecdysozoa</taxon>
        <taxon>Nematoda</taxon>
        <taxon>Chromadorea</taxon>
        <taxon>Rhabditida</taxon>
        <taxon>Rhabditina</taxon>
        <taxon>Rhabditomorpha</taxon>
        <taxon>Strongyloidea</taxon>
        <taxon>Ancylostomatidae</taxon>
        <taxon>Ancylostomatinae</taxon>
        <taxon>Ancylostoma</taxon>
    </lineage>
</organism>
<evidence type="ECO:0000259" key="1">
    <source>
        <dbReference type="SMART" id="SM00198"/>
    </source>
</evidence>
<dbReference type="PANTHER" id="PTHR10334">
    <property type="entry name" value="CYSTEINE-RICH SECRETORY PROTEIN-RELATED"/>
    <property type="match status" value="1"/>
</dbReference>
<dbReference type="AlphaFoldDB" id="A0A0C2D635"/>
<dbReference type="EMBL" id="KN734218">
    <property type="protein sequence ID" value="KIH57572.1"/>
    <property type="molecule type" value="Genomic_DNA"/>
</dbReference>
<dbReference type="SUPFAM" id="SSF55797">
    <property type="entry name" value="PR-1-like"/>
    <property type="match status" value="1"/>
</dbReference>
<dbReference type="InterPro" id="IPR001283">
    <property type="entry name" value="CRISP-related"/>
</dbReference>
<evidence type="ECO:0000313" key="3">
    <source>
        <dbReference type="Proteomes" id="UP000054047"/>
    </source>
</evidence>
<dbReference type="InterPro" id="IPR014044">
    <property type="entry name" value="CAP_dom"/>
</dbReference>
<protein>
    <submittedName>
        <fullName evidence="2">SCP-like protein</fullName>
    </submittedName>
</protein>
<dbReference type="CDD" id="cd05380">
    <property type="entry name" value="CAP_euk"/>
    <property type="match status" value="1"/>
</dbReference>
<gene>
    <name evidence="2" type="ORF">ANCDUO_12234</name>
</gene>
<dbReference type="Gene3D" id="3.40.33.10">
    <property type="entry name" value="CAP"/>
    <property type="match status" value="2"/>
</dbReference>
<accession>A0A0C2D635</accession>
<dbReference type="Pfam" id="PF00188">
    <property type="entry name" value="CAP"/>
    <property type="match status" value="1"/>
</dbReference>
<dbReference type="InterPro" id="IPR035940">
    <property type="entry name" value="CAP_sf"/>
</dbReference>
<dbReference type="OrthoDB" id="414826at2759"/>
<proteinExistence type="predicted"/>
<dbReference type="PRINTS" id="PR00837">
    <property type="entry name" value="V5TPXLIKE"/>
</dbReference>